<dbReference type="EMBL" id="BONX01000079">
    <property type="protein sequence ID" value="GIH01654.1"/>
    <property type="molecule type" value="Genomic_DNA"/>
</dbReference>
<sequence>MNIAAGEDIRWLPRHLIDGISLPLDDFWLFDDNRVVFTVFEPSGQFVGGAETTDPYIVERCRSVRQQVWQRAIPHLAYANT</sequence>
<comment type="caution">
    <text evidence="2">The sequence shown here is derived from an EMBL/GenBank/DDBJ whole genome shotgun (WGS) entry which is preliminary data.</text>
</comment>
<keyword evidence="3" id="KW-1185">Reference proteome</keyword>
<dbReference type="Pfam" id="PF21806">
    <property type="entry name" value="DUF6879"/>
    <property type="match status" value="1"/>
</dbReference>
<feature type="domain" description="DUF6879" evidence="1">
    <location>
        <begin position="2"/>
        <end position="79"/>
    </location>
</feature>
<reference evidence="2 3" key="1">
    <citation type="submission" date="2021-01" db="EMBL/GenBank/DDBJ databases">
        <title>Whole genome shotgun sequence of Plantactinospora mayteni NBRC 109088.</title>
        <authorList>
            <person name="Komaki H."/>
            <person name="Tamura T."/>
        </authorList>
    </citation>
    <scope>NUCLEOTIDE SEQUENCE [LARGE SCALE GENOMIC DNA]</scope>
    <source>
        <strain evidence="2 3">NBRC 109088</strain>
    </source>
</reference>
<gene>
    <name evidence="2" type="ORF">Pma05_82260</name>
</gene>
<accession>A0ABQ4F419</accession>
<evidence type="ECO:0000313" key="3">
    <source>
        <dbReference type="Proteomes" id="UP000621500"/>
    </source>
</evidence>
<organism evidence="2 3">
    <name type="scientific">Plantactinospora mayteni</name>
    <dbReference type="NCBI Taxonomy" id="566021"/>
    <lineage>
        <taxon>Bacteria</taxon>
        <taxon>Bacillati</taxon>
        <taxon>Actinomycetota</taxon>
        <taxon>Actinomycetes</taxon>
        <taxon>Micromonosporales</taxon>
        <taxon>Micromonosporaceae</taxon>
        <taxon>Plantactinospora</taxon>
    </lineage>
</organism>
<dbReference type="InterPro" id="IPR049244">
    <property type="entry name" value="DUF6879"/>
</dbReference>
<evidence type="ECO:0000313" key="2">
    <source>
        <dbReference type="EMBL" id="GIH01654.1"/>
    </source>
</evidence>
<name>A0ABQ4F419_9ACTN</name>
<protein>
    <recommendedName>
        <fullName evidence="1">DUF6879 domain-containing protein</fullName>
    </recommendedName>
</protein>
<evidence type="ECO:0000259" key="1">
    <source>
        <dbReference type="Pfam" id="PF21806"/>
    </source>
</evidence>
<dbReference type="RefSeq" id="WP_239314160.1">
    <property type="nucleotide sequence ID" value="NZ_BAAAZQ010000008.1"/>
</dbReference>
<dbReference type="Proteomes" id="UP000621500">
    <property type="component" value="Unassembled WGS sequence"/>
</dbReference>
<proteinExistence type="predicted"/>